<keyword evidence="8 12" id="KW-0560">Oxidoreductase</keyword>
<keyword evidence="9 11" id="KW-0408">Iron</keyword>
<evidence type="ECO:0000256" key="10">
    <source>
        <dbReference type="ARBA" id="ARBA00023033"/>
    </source>
</evidence>
<dbReference type="InterPro" id="IPR017972">
    <property type="entry name" value="Cyt_P450_CS"/>
</dbReference>
<keyword evidence="5 11" id="KW-0479">Metal-binding</keyword>
<keyword evidence="6" id="KW-0521">NADP</keyword>
<reference evidence="13" key="1">
    <citation type="submission" date="2015-06" db="UniProtKB">
        <authorList>
            <consortium name="EnsemblPlants"/>
        </authorList>
    </citation>
    <scope>IDENTIFICATION</scope>
</reference>
<evidence type="ECO:0000256" key="2">
    <source>
        <dbReference type="ARBA" id="ARBA00010617"/>
    </source>
</evidence>
<evidence type="ECO:0000256" key="3">
    <source>
        <dbReference type="ARBA" id="ARBA00022617"/>
    </source>
</evidence>
<dbReference type="PROSITE" id="PS00086">
    <property type="entry name" value="CYTOCHROME_P450"/>
    <property type="match status" value="1"/>
</dbReference>
<evidence type="ECO:0000256" key="7">
    <source>
        <dbReference type="ARBA" id="ARBA00022989"/>
    </source>
</evidence>
<keyword evidence="7" id="KW-1133">Transmembrane helix</keyword>
<dbReference type="PRINTS" id="PR00463">
    <property type="entry name" value="EP450I"/>
</dbReference>
<dbReference type="ExpressionAtlas" id="M8CAH8">
    <property type="expression patterns" value="baseline"/>
</dbReference>
<dbReference type="InterPro" id="IPR036396">
    <property type="entry name" value="Cyt_P450_sf"/>
</dbReference>
<protein>
    <submittedName>
        <fullName evidence="13">Flavonoid 3'-monooxygenase</fullName>
    </submittedName>
</protein>
<sequence length="514" mass="55784">MGRAPLPPGPRGWPVLGNLPQLGGKTHKTLHEMARLYGPMLRLRFGSSLVVGAGSADVAKLFLRPHDAKFSSRPPNSGGEHMAYNYPDVVFAPYGPRWRAMRKVCAVNLFSARALDDLRAFREWEAALMGRCLADAAAAGMAGALGKAANVCTTNALSRATVGLRVFATAGSELGAEEFNEIVLKLIEVGGVLNVGDFVPALRWLDPQGVVAKMKKLHRRFDDMMNRIIAERRAGAFATTASEEGGKDLIGLLLAMVQEDKSLTGAEENKITDTDVKALILNLFVAGTDTTSITVEWAMAELIRHPDIMKQAQEELDAIVGRERLVSESDLPRLTFLSAIIKETFRLHPSTPLSLPRMGTEEGEGAFRLPPSTPLSLPRMATEECEVAGYCIPKGTELLVNVWGIARDPALWPDPLEFRPARFLPGGSHADVDVKGGDFGLIPFGAGRRICAGLSWGIRMVAVTTATLVHSFDWELPAGQTPDMEERFSLLLQLAVPLMVHPVPRLLPSAYQIA</sequence>
<accession>M8CAH8</accession>
<feature type="binding site" description="axial binding residue" evidence="11">
    <location>
        <position position="451"/>
    </location>
    <ligand>
        <name>heme</name>
        <dbReference type="ChEBI" id="CHEBI:30413"/>
    </ligand>
    <ligandPart>
        <name>Fe</name>
        <dbReference type="ChEBI" id="CHEBI:18248"/>
    </ligandPart>
</feature>
<dbReference type="EnsemblPlants" id="EMT24087">
    <property type="protein sequence ID" value="EMT24087"/>
    <property type="gene ID" value="F775_25390"/>
</dbReference>
<evidence type="ECO:0000256" key="8">
    <source>
        <dbReference type="ARBA" id="ARBA00023002"/>
    </source>
</evidence>
<dbReference type="InterPro" id="IPR002401">
    <property type="entry name" value="Cyt_P450_E_grp-I"/>
</dbReference>
<dbReference type="GO" id="GO:0020037">
    <property type="term" value="F:heme binding"/>
    <property type="evidence" value="ECO:0007669"/>
    <property type="project" value="InterPro"/>
</dbReference>
<evidence type="ECO:0000256" key="12">
    <source>
        <dbReference type="RuleBase" id="RU000461"/>
    </source>
</evidence>
<evidence type="ECO:0000256" key="1">
    <source>
        <dbReference type="ARBA" id="ARBA00001971"/>
    </source>
</evidence>
<dbReference type="Pfam" id="PF00067">
    <property type="entry name" value="p450"/>
    <property type="match status" value="2"/>
</dbReference>
<dbReference type="GO" id="GO:0005506">
    <property type="term" value="F:iron ion binding"/>
    <property type="evidence" value="ECO:0007669"/>
    <property type="project" value="InterPro"/>
</dbReference>
<evidence type="ECO:0000256" key="4">
    <source>
        <dbReference type="ARBA" id="ARBA00022692"/>
    </source>
</evidence>
<dbReference type="SUPFAM" id="SSF48264">
    <property type="entry name" value="Cytochrome P450"/>
    <property type="match status" value="2"/>
</dbReference>
<dbReference type="PANTHER" id="PTHR47944:SF18">
    <property type="entry name" value="FLAVONOID 3'-MONOOXYGENASE"/>
    <property type="match status" value="1"/>
</dbReference>
<evidence type="ECO:0000256" key="9">
    <source>
        <dbReference type="ARBA" id="ARBA00023004"/>
    </source>
</evidence>
<keyword evidence="10 12" id="KW-0503">Monooxygenase</keyword>
<dbReference type="PANTHER" id="PTHR47944">
    <property type="entry name" value="CYTOCHROME P450 98A9"/>
    <property type="match status" value="1"/>
</dbReference>
<dbReference type="AlphaFoldDB" id="M8CAH8"/>
<dbReference type="GO" id="GO:0016705">
    <property type="term" value="F:oxidoreductase activity, acting on paired donors, with incorporation or reduction of molecular oxygen"/>
    <property type="evidence" value="ECO:0007669"/>
    <property type="project" value="InterPro"/>
</dbReference>
<keyword evidence="3 11" id="KW-0349">Heme</keyword>
<proteinExistence type="inferred from homology"/>
<dbReference type="Gene3D" id="1.10.630.10">
    <property type="entry name" value="Cytochrome P450"/>
    <property type="match status" value="2"/>
</dbReference>
<evidence type="ECO:0000256" key="5">
    <source>
        <dbReference type="ARBA" id="ARBA00022723"/>
    </source>
</evidence>
<organism evidence="13">
    <name type="scientific">Aegilops tauschii</name>
    <name type="common">Tausch's goatgrass</name>
    <name type="synonym">Aegilops squarrosa</name>
    <dbReference type="NCBI Taxonomy" id="37682"/>
    <lineage>
        <taxon>Eukaryota</taxon>
        <taxon>Viridiplantae</taxon>
        <taxon>Streptophyta</taxon>
        <taxon>Embryophyta</taxon>
        <taxon>Tracheophyta</taxon>
        <taxon>Spermatophyta</taxon>
        <taxon>Magnoliopsida</taxon>
        <taxon>Liliopsida</taxon>
        <taxon>Poales</taxon>
        <taxon>Poaceae</taxon>
        <taxon>BOP clade</taxon>
        <taxon>Pooideae</taxon>
        <taxon>Triticodae</taxon>
        <taxon>Triticeae</taxon>
        <taxon>Triticinae</taxon>
        <taxon>Aegilops</taxon>
    </lineage>
</organism>
<evidence type="ECO:0000313" key="13">
    <source>
        <dbReference type="EnsemblPlants" id="EMT24087"/>
    </source>
</evidence>
<name>M8CAH8_AEGTA</name>
<evidence type="ECO:0000256" key="6">
    <source>
        <dbReference type="ARBA" id="ARBA00022857"/>
    </source>
</evidence>
<dbReference type="InterPro" id="IPR001128">
    <property type="entry name" value="Cyt_P450"/>
</dbReference>
<evidence type="ECO:0000256" key="11">
    <source>
        <dbReference type="PIRSR" id="PIRSR602401-1"/>
    </source>
</evidence>
<comment type="cofactor">
    <cofactor evidence="1 11">
        <name>heme</name>
        <dbReference type="ChEBI" id="CHEBI:30413"/>
    </cofactor>
</comment>
<keyword evidence="4" id="KW-0812">Transmembrane</keyword>
<dbReference type="PRINTS" id="PR00385">
    <property type="entry name" value="P450"/>
</dbReference>
<dbReference type="GO" id="GO:0004497">
    <property type="term" value="F:monooxygenase activity"/>
    <property type="evidence" value="ECO:0007669"/>
    <property type="project" value="UniProtKB-KW"/>
</dbReference>
<comment type="similarity">
    <text evidence="2 12">Belongs to the cytochrome P450 family.</text>
</comment>
<keyword evidence="7" id="KW-0472">Membrane</keyword>